<sequence>MTRRVERVNHTIQKELGVLIEGLSDPRLSPVISVTAVEVNRDLSVAKVYVSVLGSDIERSDAIDALRSAASRLRMEVSKRIVIRTMPKLSFFSDDTLQTGADVDQLIDRVIAQDSRRHSDRNTIDW</sequence>
<dbReference type="EMBL" id="UINC01006805">
    <property type="protein sequence ID" value="SVA29747.1"/>
    <property type="molecule type" value="Genomic_DNA"/>
</dbReference>
<dbReference type="InterPro" id="IPR020053">
    <property type="entry name" value="Ribosome-bd_factorA_CS"/>
</dbReference>
<protein>
    <recommendedName>
        <fullName evidence="2">Ribosome-binding factor A</fullName>
    </recommendedName>
</protein>
<proteinExistence type="inferred from homology"/>
<dbReference type="PANTHER" id="PTHR33515">
    <property type="entry name" value="RIBOSOME-BINDING FACTOR A, CHLOROPLASTIC-RELATED"/>
    <property type="match status" value="1"/>
</dbReference>
<dbReference type="InterPro" id="IPR023799">
    <property type="entry name" value="RbfA_dom_sf"/>
</dbReference>
<name>A0A381UQY4_9ZZZZ</name>
<organism evidence="1">
    <name type="scientific">marine metagenome</name>
    <dbReference type="NCBI Taxonomy" id="408172"/>
    <lineage>
        <taxon>unclassified sequences</taxon>
        <taxon>metagenomes</taxon>
        <taxon>ecological metagenomes</taxon>
    </lineage>
</organism>
<gene>
    <name evidence="1" type="ORF">METZ01_LOCUS82601</name>
</gene>
<dbReference type="AlphaFoldDB" id="A0A381UQY4"/>
<dbReference type="PANTHER" id="PTHR33515:SF1">
    <property type="entry name" value="RIBOSOME-BINDING FACTOR A, CHLOROPLASTIC-RELATED"/>
    <property type="match status" value="1"/>
</dbReference>
<dbReference type="InterPro" id="IPR015946">
    <property type="entry name" value="KH_dom-like_a/b"/>
</dbReference>
<dbReference type="Pfam" id="PF02033">
    <property type="entry name" value="RBFA"/>
    <property type="match status" value="1"/>
</dbReference>
<reference evidence="1" key="1">
    <citation type="submission" date="2018-05" db="EMBL/GenBank/DDBJ databases">
        <authorList>
            <person name="Lanie J.A."/>
            <person name="Ng W.-L."/>
            <person name="Kazmierczak K.M."/>
            <person name="Andrzejewski T.M."/>
            <person name="Davidsen T.M."/>
            <person name="Wayne K.J."/>
            <person name="Tettelin H."/>
            <person name="Glass J.I."/>
            <person name="Rusch D."/>
            <person name="Podicherti R."/>
            <person name="Tsui H.-C.T."/>
            <person name="Winkler M.E."/>
        </authorList>
    </citation>
    <scope>NUCLEOTIDE SEQUENCE</scope>
</reference>
<dbReference type="Gene3D" id="3.30.300.20">
    <property type="match status" value="1"/>
</dbReference>
<evidence type="ECO:0000313" key="1">
    <source>
        <dbReference type="EMBL" id="SVA29747.1"/>
    </source>
</evidence>
<dbReference type="SUPFAM" id="SSF89919">
    <property type="entry name" value="Ribosome-binding factor A, RbfA"/>
    <property type="match status" value="1"/>
</dbReference>
<dbReference type="PROSITE" id="PS01319">
    <property type="entry name" value="RBFA"/>
    <property type="match status" value="1"/>
</dbReference>
<dbReference type="InterPro" id="IPR000238">
    <property type="entry name" value="RbfA"/>
</dbReference>
<dbReference type="GO" id="GO:0006364">
    <property type="term" value="P:rRNA processing"/>
    <property type="evidence" value="ECO:0007669"/>
    <property type="project" value="InterPro"/>
</dbReference>
<evidence type="ECO:0008006" key="2">
    <source>
        <dbReference type="Google" id="ProtNLM"/>
    </source>
</evidence>
<dbReference type="GO" id="GO:0043024">
    <property type="term" value="F:ribosomal small subunit binding"/>
    <property type="evidence" value="ECO:0007669"/>
    <property type="project" value="TreeGrafter"/>
</dbReference>
<dbReference type="NCBIfam" id="TIGR00082">
    <property type="entry name" value="rbfA"/>
    <property type="match status" value="1"/>
</dbReference>
<dbReference type="GO" id="GO:0005829">
    <property type="term" value="C:cytosol"/>
    <property type="evidence" value="ECO:0007669"/>
    <property type="project" value="TreeGrafter"/>
</dbReference>
<dbReference type="HAMAP" id="MF_00003">
    <property type="entry name" value="RbfA"/>
    <property type="match status" value="1"/>
</dbReference>
<accession>A0A381UQY4</accession>